<protein>
    <submittedName>
        <fullName evidence="8">Methylmalonyl-CoA mutase family protein</fullName>
    </submittedName>
</protein>
<evidence type="ECO:0000256" key="5">
    <source>
        <dbReference type="ARBA" id="ARBA00023235"/>
    </source>
</evidence>
<comment type="cofactor">
    <cofactor evidence="1">
        <name>adenosylcob(III)alamin</name>
        <dbReference type="ChEBI" id="CHEBI:18408"/>
    </cofactor>
</comment>
<evidence type="ECO:0000256" key="1">
    <source>
        <dbReference type="ARBA" id="ARBA00001922"/>
    </source>
</evidence>
<dbReference type="InterPro" id="IPR016176">
    <property type="entry name" value="Cbl-dep_enz_cat"/>
</dbReference>
<evidence type="ECO:0000256" key="4">
    <source>
        <dbReference type="ARBA" id="ARBA00022723"/>
    </source>
</evidence>
<accession>A0ABW8URG8</accession>
<evidence type="ECO:0000256" key="3">
    <source>
        <dbReference type="ARBA" id="ARBA00022628"/>
    </source>
</evidence>
<dbReference type="SUPFAM" id="SSF52242">
    <property type="entry name" value="Cobalamin (vitamin B12)-binding domain"/>
    <property type="match status" value="1"/>
</dbReference>
<comment type="similarity">
    <text evidence="2">Belongs to the methylmalonyl-CoA mutase family.</text>
</comment>
<keyword evidence="5" id="KW-0413">Isomerase</keyword>
<evidence type="ECO:0000313" key="8">
    <source>
        <dbReference type="EMBL" id="MFL4468581.1"/>
    </source>
</evidence>
<dbReference type="Pfam" id="PF01642">
    <property type="entry name" value="MM_CoA_mutase"/>
    <property type="match status" value="1"/>
</dbReference>
<dbReference type="PROSITE" id="PS51332">
    <property type="entry name" value="B12_BINDING"/>
    <property type="match status" value="1"/>
</dbReference>
<keyword evidence="9" id="KW-1185">Reference proteome</keyword>
<keyword evidence="4" id="KW-0479">Metal-binding</keyword>
<evidence type="ECO:0000256" key="2">
    <source>
        <dbReference type="ARBA" id="ARBA00008465"/>
    </source>
</evidence>
<dbReference type="Pfam" id="PF02310">
    <property type="entry name" value="B12-binding"/>
    <property type="match status" value="1"/>
</dbReference>
<dbReference type="SUPFAM" id="SSF51703">
    <property type="entry name" value="Cobalamin (vitamin B12)-dependent enzymes"/>
    <property type="match status" value="1"/>
</dbReference>
<keyword evidence="6" id="KW-0170">Cobalt</keyword>
<reference evidence="8 9" key="1">
    <citation type="submission" date="2024-08" db="EMBL/GenBank/DDBJ databases">
        <title>Tateyamaria sp. nov., isolated from marine algae.</title>
        <authorList>
            <person name="Choi B.J."/>
            <person name="Kim J.M."/>
            <person name="Lee J.K."/>
            <person name="Choi D.G."/>
            <person name="Bayburt H."/>
            <person name="Baek J.H."/>
            <person name="Han D.M."/>
            <person name="Jeon C.O."/>
        </authorList>
    </citation>
    <scope>NUCLEOTIDE SEQUENCE [LARGE SCALE GENOMIC DNA]</scope>
    <source>
        <strain evidence="8 9">KMU-156</strain>
    </source>
</reference>
<name>A0ABW8URG8_9RHOB</name>
<gene>
    <name evidence="8" type="ORF">ACERZ8_01345</name>
</gene>
<dbReference type="RefSeq" id="WP_407590324.1">
    <property type="nucleotide sequence ID" value="NZ_JBHDIY010000002.1"/>
</dbReference>
<dbReference type="InterPro" id="IPR006099">
    <property type="entry name" value="MeMalonylCoA_mutase_a/b_cat"/>
</dbReference>
<dbReference type="PANTHER" id="PTHR48101:SF3">
    <property type="entry name" value="COENZYME B12-DEPENDENT MUTASE"/>
    <property type="match status" value="1"/>
</dbReference>
<evidence type="ECO:0000259" key="7">
    <source>
        <dbReference type="PROSITE" id="PS51332"/>
    </source>
</evidence>
<dbReference type="PANTHER" id="PTHR48101">
    <property type="entry name" value="METHYLMALONYL-COA MUTASE, MITOCHONDRIAL-RELATED"/>
    <property type="match status" value="1"/>
</dbReference>
<dbReference type="InterPro" id="IPR006159">
    <property type="entry name" value="Acid_CoA_mut_C"/>
</dbReference>
<dbReference type="InterPro" id="IPR006158">
    <property type="entry name" value="Cobalamin-bd"/>
</dbReference>
<dbReference type="NCBIfam" id="TIGR00640">
    <property type="entry name" value="acid_CoA_mut_C"/>
    <property type="match status" value="1"/>
</dbReference>
<dbReference type="CDD" id="cd02071">
    <property type="entry name" value="MM_CoA_mut_B12_BD"/>
    <property type="match status" value="1"/>
</dbReference>
<dbReference type="Gene3D" id="3.20.20.240">
    <property type="entry name" value="Methylmalonyl-CoA mutase"/>
    <property type="match status" value="1"/>
</dbReference>
<dbReference type="InterPro" id="IPR036724">
    <property type="entry name" value="Cobalamin-bd_sf"/>
</dbReference>
<evidence type="ECO:0000256" key="6">
    <source>
        <dbReference type="ARBA" id="ARBA00023285"/>
    </source>
</evidence>
<evidence type="ECO:0000313" key="9">
    <source>
        <dbReference type="Proteomes" id="UP001627408"/>
    </source>
</evidence>
<comment type="caution">
    <text evidence="8">The sequence shown here is derived from an EMBL/GenBank/DDBJ whole genome shotgun (WGS) entry which is preliminary data.</text>
</comment>
<sequence length="653" mass="71162">MTEKDRPWLIRTYAGHSTAAASNALYRANLAKGQTGLSVAFDLPTQTGYDSDHVLARGEVGKVGVPVSHLGDMRTLFDDIPLEKMNTSMTINATAPWLLALYIAVAEDQGADVSALQGTVQNDLIKEYLSRGTYICPPAPSLKMIADVAEYCYTNVPKWNPMNVCSYHLQEAGATPEQELAFALATATAVLDALKPRIAPEDFPAVVGRISFFVNAGIRFVTEMCKMRAFVDLWDEICEKRYGVTDPKYRRFRYGVQVNSLGLTEQQPENNVYRILIEMLAVTLSKKARARAVQLPAWNEALGLPRPWDQQWSMRMQQIMAYETDLLEFDDLFDGNPAVDAKVEALKDGARQELNQLDAMGGAIAAIDYMKAQLVTSNAERLGRIERGETVVVGVNKYQAGEPSPLMTGDGGIMVVDPAVEQEQIDRLEAWRDGRDADAVTTALADLRRAAADGQNVMPASIACAKAGVTTGEWAAQMRAVHGEYRGPTGVSASQSNMTEGLDELRDAVDMVSDRLGRRLRFLVGKPGLDGHSNGAEQIAVRARDCGMDIAYEGIRLTPEEIVAAAREDGAHVVGLSILSGSHIPLVEDLMHRMQAAGLGHIPVIVGGIIPDDDAERLRTLGVARVYTPKDFELNTIMTDIITLADPQSVAAE</sequence>
<dbReference type="NCBIfam" id="TIGR00641">
    <property type="entry name" value="acid_CoA_mut_N"/>
    <property type="match status" value="1"/>
</dbReference>
<dbReference type="Gene3D" id="3.40.50.280">
    <property type="entry name" value="Cobalamin-binding domain"/>
    <property type="match status" value="1"/>
</dbReference>
<proteinExistence type="inferred from homology"/>
<dbReference type="EMBL" id="JBHDIY010000002">
    <property type="protein sequence ID" value="MFL4468581.1"/>
    <property type="molecule type" value="Genomic_DNA"/>
</dbReference>
<dbReference type="Proteomes" id="UP001627408">
    <property type="component" value="Unassembled WGS sequence"/>
</dbReference>
<feature type="domain" description="B12-binding" evidence="7">
    <location>
        <begin position="519"/>
        <end position="648"/>
    </location>
</feature>
<dbReference type="InterPro" id="IPR006098">
    <property type="entry name" value="MMCoA_mutase_a_cat"/>
</dbReference>
<keyword evidence="3" id="KW-0846">Cobalamin</keyword>
<organism evidence="8 9">
    <name type="scientific">Tateyamaria armeniaca</name>
    <dbReference type="NCBI Taxonomy" id="2518930"/>
    <lineage>
        <taxon>Bacteria</taxon>
        <taxon>Pseudomonadati</taxon>
        <taxon>Pseudomonadota</taxon>
        <taxon>Alphaproteobacteria</taxon>
        <taxon>Rhodobacterales</taxon>
        <taxon>Roseobacteraceae</taxon>
        <taxon>Tateyamaria</taxon>
    </lineage>
</organism>